<evidence type="ECO:0000313" key="20">
    <source>
        <dbReference type="EnsemblMetazoa" id="XP_038054996.1"/>
    </source>
</evidence>
<organism evidence="20 21">
    <name type="scientific">Patiria miniata</name>
    <name type="common">Bat star</name>
    <name type="synonym">Asterina miniata</name>
    <dbReference type="NCBI Taxonomy" id="46514"/>
    <lineage>
        <taxon>Eukaryota</taxon>
        <taxon>Metazoa</taxon>
        <taxon>Echinodermata</taxon>
        <taxon>Eleutherozoa</taxon>
        <taxon>Asterozoa</taxon>
        <taxon>Asteroidea</taxon>
        <taxon>Valvatacea</taxon>
        <taxon>Valvatida</taxon>
        <taxon>Asterinidae</taxon>
        <taxon>Patiria</taxon>
    </lineage>
</organism>
<dbReference type="FunFam" id="1.20.5.170:FF:000034">
    <property type="entry name" value="Nucleoporin P54, putative"/>
    <property type="match status" value="1"/>
</dbReference>
<comment type="function">
    <text evidence="13">Component of the nuclear pore complex, a complex required for the trafficking across the nuclear membrane.</text>
</comment>
<dbReference type="InterPro" id="IPR024864">
    <property type="entry name" value="Nup54/Nup57/Nup44"/>
</dbReference>
<evidence type="ECO:0000256" key="10">
    <source>
        <dbReference type="ARBA" id="ARBA00023180"/>
    </source>
</evidence>
<evidence type="ECO:0000256" key="8">
    <source>
        <dbReference type="ARBA" id="ARBA00023132"/>
    </source>
</evidence>
<dbReference type="AlphaFoldDB" id="A0A913ZV94"/>
<dbReference type="RefSeq" id="XP_038054996.1">
    <property type="nucleotide sequence ID" value="XM_038199068.1"/>
</dbReference>
<feature type="coiled-coil region" evidence="17">
    <location>
        <begin position="392"/>
        <end position="419"/>
    </location>
</feature>
<sequence>MSFPGFGTSFGAQSATTTKPAFGFGTSSAPQTGFSFGGAKTTAPTFSFGTTTTSTTTTAPTGFGFGGTGGFGATSTSTGGTGFGFGTTATTSSTGLGFGTSFGGFGAAKTTASSLFGGFGTNTSTTSSGFGLGGTTASTGFGGFGTGLGAGLSTGFGAQQQQQQQLQLQQQQQQGVGADLMGISTALLMPTIYGDERDAIIAKWNQLQAFWGTGKGYVNQTATVPFTPENPFCRFKTVGYSVKPSSKDEDGLVILHFKKKEEEIRSLQQQLVDALFKILGSKPTLSVCVEDVKQLPDDKTEVIIYIQERSPTGLSRRIPASTAFSFFSQSNIKAQLGSLGVVDMVPKLALSEAQIDAYLSTPPLGYDPRLWRQAKLDNPDPEKLVPVPMVGFHTLKSRLENQEQQTKQHQARLDMIGQDTETLQHKQTTIQAKIAEYKRRHLELSHRVLRVMVRQETQRKAGTAIQTEEEQLRTRLEGLQAEVNAPTQMKGRLNEMMSQIRLHSHLPSGRGSEQYTIAAEMQQEIRQHLKHQQEGLSHLIATIKGDLQDLKLIEQGLQESTSHR</sequence>
<dbReference type="EnsemblMetazoa" id="XM_038199068.1">
    <property type="protein sequence ID" value="XP_038054996.1"/>
    <property type="gene ID" value="LOC119727206"/>
</dbReference>
<protein>
    <recommendedName>
        <fullName evidence="16">54 kDa nucleoporin</fullName>
    </recommendedName>
</protein>
<feature type="domain" description="Nup54 C-terminal interacting" evidence="19">
    <location>
        <begin position="515"/>
        <end position="553"/>
    </location>
</feature>
<keyword evidence="9" id="KW-0472">Membrane</keyword>
<evidence type="ECO:0000256" key="2">
    <source>
        <dbReference type="ARBA" id="ARBA00004567"/>
    </source>
</evidence>
<keyword evidence="17" id="KW-0175">Coiled coil</keyword>
<comment type="subunit">
    <text evidence="15">Component of the p62 complex, a complex composed of NUP62, NUP54, and the isoform p58 and isoform p45 of NUP58. Interacts with NUTF2.</text>
</comment>
<dbReference type="Proteomes" id="UP000887568">
    <property type="component" value="Unplaced"/>
</dbReference>
<dbReference type="Pfam" id="PF18437">
    <property type="entry name" value="Nup54_C"/>
    <property type="match status" value="1"/>
</dbReference>
<evidence type="ECO:0000256" key="12">
    <source>
        <dbReference type="ARBA" id="ARBA00029433"/>
    </source>
</evidence>
<dbReference type="GO" id="GO:0006607">
    <property type="term" value="P:NLS-bearing protein import into nucleus"/>
    <property type="evidence" value="ECO:0007669"/>
    <property type="project" value="TreeGrafter"/>
</dbReference>
<evidence type="ECO:0000256" key="5">
    <source>
        <dbReference type="ARBA" id="ARBA00022816"/>
    </source>
</evidence>
<dbReference type="OMA" id="MMQTRLH"/>
<feature type="domain" description="Nucleoporin Nup54 alpha-helical" evidence="18">
    <location>
        <begin position="362"/>
        <end position="500"/>
    </location>
</feature>
<dbReference type="CTD" id="53371"/>
<keyword evidence="10" id="KW-0325">Glycoprotein</keyword>
<evidence type="ECO:0000256" key="17">
    <source>
        <dbReference type="SAM" id="Coils"/>
    </source>
</evidence>
<keyword evidence="21" id="KW-1185">Reference proteome</keyword>
<dbReference type="GO" id="GO:0017056">
    <property type="term" value="F:structural constituent of nuclear pore"/>
    <property type="evidence" value="ECO:0007669"/>
    <property type="project" value="TreeGrafter"/>
</dbReference>
<keyword evidence="11" id="KW-0539">Nucleus</keyword>
<keyword evidence="6" id="KW-0653">Protein transport</keyword>
<evidence type="ECO:0000259" key="18">
    <source>
        <dbReference type="Pfam" id="PF13874"/>
    </source>
</evidence>
<dbReference type="InterPro" id="IPR040985">
    <property type="entry name" value="Nup54_C"/>
</dbReference>
<name>A0A913ZV94_PATMI</name>
<dbReference type="GO" id="GO:0031965">
    <property type="term" value="C:nuclear membrane"/>
    <property type="evidence" value="ECO:0007669"/>
    <property type="project" value="UniProtKB-SubCell"/>
</dbReference>
<dbReference type="Gene3D" id="1.20.5.170">
    <property type="match status" value="1"/>
</dbReference>
<dbReference type="GO" id="GO:0036228">
    <property type="term" value="P:protein localization to nuclear inner membrane"/>
    <property type="evidence" value="ECO:0007669"/>
    <property type="project" value="TreeGrafter"/>
</dbReference>
<dbReference type="GO" id="GO:0051028">
    <property type="term" value="P:mRNA transport"/>
    <property type="evidence" value="ECO:0007669"/>
    <property type="project" value="UniProtKB-KW"/>
</dbReference>
<evidence type="ECO:0000256" key="16">
    <source>
        <dbReference type="ARBA" id="ARBA00076402"/>
    </source>
</evidence>
<evidence type="ECO:0000256" key="15">
    <source>
        <dbReference type="ARBA" id="ARBA00064717"/>
    </source>
</evidence>
<keyword evidence="8" id="KW-0906">Nuclear pore complex</keyword>
<evidence type="ECO:0000256" key="14">
    <source>
        <dbReference type="ARBA" id="ARBA00060798"/>
    </source>
</evidence>
<comment type="subcellular location">
    <subcellularLocation>
        <location evidence="12">Endomembrane system</location>
        <topology evidence="12">Peripheral membrane protein</topology>
        <orientation evidence="12">Cytoplasmic side</orientation>
    </subcellularLocation>
    <subcellularLocation>
        <location evidence="1">Nucleus membrane</location>
    </subcellularLocation>
    <subcellularLocation>
        <location evidence="2">Nucleus</location>
        <location evidence="2">Nuclear pore complex</location>
    </subcellularLocation>
</comment>
<dbReference type="PANTHER" id="PTHR13000">
    <property type="entry name" value="NUCLEOPORIN P54"/>
    <property type="match status" value="1"/>
</dbReference>
<dbReference type="GeneID" id="119727206"/>
<evidence type="ECO:0000256" key="6">
    <source>
        <dbReference type="ARBA" id="ARBA00022927"/>
    </source>
</evidence>
<keyword evidence="4" id="KW-0677">Repeat</keyword>
<evidence type="ECO:0000256" key="7">
    <source>
        <dbReference type="ARBA" id="ARBA00023010"/>
    </source>
</evidence>
<proteinExistence type="inferred from homology"/>
<evidence type="ECO:0000256" key="9">
    <source>
        <dbReference type="ARBA" id="ARBA00023136"/>
    </source>
</evidence>
<dbReference type="GO" id="GO:0006999">
    <property type="term" value="P:nuclear pore organization"/>
    <property type="evidence" value="ECO:0007669"/>
    <property type="project" value="TreeGrafter"/>
</dbReference>
<keyword evidence="5" id="KW-0509">mRNA transport</keyword>
<evidence type="ECO:0000313" key="21">
    <source>
        <dbReference type="Proteomes" id="UP000887568"/>
    </source>
</evidence>
<dbReference type="Pfam" id="PF13874">
    <property type="entry name" value="Nup54"/>
    <property type="match status" value="1"/>
</dbReference>
<evidence type="ECO:0000256" key="3">
    <source>
        <dbReference type="ARBA" id="ARBA00022448"/>
    </source>
</evidence>
<dbReference type="FunFam" id="1.20.5.490:FF:000003">
    <property type="entry name" value="nucleoporin p54 isoform X1"/>
    <property type="match status" value="1"/>
</dbReference>
<dbReference type="OrthoDB" id="6162375at2759"/>
<dbReference type="InterPro" id="IPR025712">
    <property type="entry name" value="Nup54_alpha-helical_dom"/>
</dbReference>
<keyword evidence="7" id="KW-0811">Translocation</keyword>
<evidence type="ECO:0000256" key="11">
    <source>
        <dbReference type="ARBA" id="ARBA00023242"/>
    </source>
</evidence>
<evidence type="ECO:0000256" key="4">
    <source>
        <dbReference type="ARBA" id="ARBA00022737"/>
    </source>
</evidence>
<accession>A0A913ZV94</accession>
<keyword evidence="3" id="KW-0813">Transport</keyword>
<comment type="similarity">
    <text evidence="14">Belongs to the NUP54 family.</text>
</comment>
<dbReference type="Gene3D" id="1.20.5.490">
    <property type="entry name" value="Single helix bin"/>
    <property type="match status" value="1"/>
</dbReference>
<dbReference type="PANTHER" id="PTHR13000:SF0">
    <property type="entry name" value="NUCLEOPORIN P54"/>
    <property type="match status" value="1"/>
</dbReference>
<evidence type="ECO:0000259" key="19">
    <source>
        <dbReference type="Pfam" id="PF18437"/>
    </source>
</evidence>
<dbReference type="GO" id="GO:0044613">
    <property type="term" value="C:nuclear pore central transport channel"/>
    <property type="evidence" value="ECO:0007669"/>
    <property type="project" value="TreeGrafter"/>
</dbReference>
<evidence type="ECO:0000256" key="1">
    <source>
        <dbReference type="ARBA" id="ARBA00004126"/>
    </source>
</evidence>
<reference evidence="20" key="1">
    <citation type="submission" date="2022-11" db="UniProtKB">
        <authorList>
            <consortium name="EnsemblMetazoa"/>
        </authorList>
    </citation>
    <scope>IDENTIFICATION</scope>
</reference>
<evidence type="ECO:0000256" key="13">
    <source>
        <dbReference type="ARBA" id="ARBA00054361"/>
    </source>
</evidence>